<evidence type="ECO:0008006" key="3">
    <source>
        <dbReference type="Google" id="ProtNLM"/>
    </source>
</evidence>
<evidence type="ECO:0000313" key="1">
    <source>
        <dbReference type="EnsemblMetazoa" id="CLYHEMP022560.1"/>
    </source>
</evidence>
<name>A0A7M5XGL9_9CNID</name>
<keyword evidence="2" id="KW-1185">Reference proteome</keyword>
<evidence type="ECO:0000313" key="2">
    <source>
        <dbReference type="Proteomes" id="UP000594262"/>
    </source>
</evidence>
<proteinExistence type="predicted"/>
<dbReference type="PANTHER" id="PTHR21301:SF10">
    <property type="entry name" value="REVERSE TRANSCRIPTASE DOMAIN-CONTAINING PROTEIN"/>
    <property type="match status" value="1"/>
</dbReference>
<dbReference type="EnsemblMetazoa" id="CLYHEMT022560.1">
    <property type="protein sequence ID" value="CLYHEMP022560.1"/>
    <property type="gene ID" value="CLYHEMG022560"/>
</dbReference>
<dbReference type="AlphaFoldDB" id="A0A7M5XGL9"/>
<organism evidence="1 2">
    <name type="scientific">Clytia hemisphaerica</name>
    <dbReference type="NCBI Taxonomy" id="252671"/>
    <lineage>
        <taxon>Eukaryota</taxon>
        <taxon>Metazoa</taxon>
        <taxon>Cnidaria</taxon>
        <taxon>Hydrozoa</taxon>
        <taxon>Hydroidolina</taxon>
        <taxon>Leptothecata</taxon>
        <taxon>Obeliida</taxon>
        <taxon>Clytiidae</taxon>
        <taxon>Clytia</taxon>
    </lineage>
</organism>
<protein>
    <recommendedName>
        <fullName evidence="3">Reverse transcriptase domain-containing protein</fullName>
    </recommendedName>
</protein>
<accession>A0A7M5XGL9</accession>
<reference evidence="1" key="1">
    <citation type="submission" date="2021-01" db="UniProtKB">
        <authorList>
            <consortium name="EnsemblMetazoa"/>
        </authorList>
    </citation>
    <scope>IDENTIFICATION</scope>
</reference>
<dbReference type="OrthoDB" id="10058907at2759"/>
<dbReference type="PANTHER" id="PTHR21301">
    <property type="entry name" value="REVERSE TRANSCRIPTASE"/>
    <property type="match status" value="1"/>
</dbReference>
<sequence>NRISDELYKKLRPTGSQPARLYGLTKIHKPNIPIRPVVSMSGSAYHKIAKKVSKWLSVVEECNINTSTKSIVEKIADIELPEGHELVSFDVCSLYTNVPVQEAIT</sequence>
<dbReference type="Proteomes" id="UP000594262">
    <property type="component" value="Unplaced"/>
</dbReference>